<dbReference type="GO" id="GO:0030313">
    <property type="term" value="C:cell envelope"/>
    <property type="evidence" value="ECO:0007669"/>
    <property type="project" value="UniProtKB-SubCell"/>
</dbReference>
<dbReference type="InterPro" id="IPR018976">
    <property type="entry name" value="Imelysin-like"/>
</dbReference>
<proteinExistence type="predicted"/>
<dbReference type="AlphaFoldDB" id="A0A1G9JJF2"/>
<keyword evidence="2" id="KW-0732">Signal</keyword>
<gene>
    <name evidence="4" type="ORF">SAMN05421823_105325</name>
</gene>
<dbReference type="InterPro" id="IPR038352">
    <property type="entry name" value="Imelysin_sf"/>
</dbReference>
<organism evidence="4 5">
    <name type="scientific">Catalinimonas alkaloidigena</name>
    <dbReference type="NCBI Taxonomy" id="1075417"/>
    <lineage>
        <taxon>Bacteria</taxon>
        <taxon>Pseudomonadati</taxon>
        <taxon>Bacteroidota</taxon>
        <taxon>Cytophagia</taxon>
        <taxon>Cytophagales</taxon>
        <taxon>Catalimonadaceae</taxon>
        <taxon>Catalinimonas</taxon>
    </lineage>
</organism>
<dbReference type="PROSITE" id="PS51257">
    <property type="entry name" value="PROKAR_LIPOPROTEIN"/>
    <property type="match status" value="1"/>
</dbReference>
<evidence type="ECO:0000256" key="1">
    <source>
        <dbReference type="ARBA" id="ARBA00004196"/>
    </source>
</evidence>
<dbReference type="EMBL" id="FNFO01000005">
    <property type="protein sequence ID" value="SDL37213.1"/>
    <property type="molecule type" value="Genomic_DNA"/>
</dbReference>
<evidence type="ECO:0000313" key="4">
    <source>
        <dbReference type="EMBL" id="SDL37213.1"/>
    </source>
</evidence>
<comment type="subcellular location">
    <subcellularLocation>
        <location evidence="1">Cell envelope</location>
    </subcellularLocation>
</comment>
<name>A0A1G9JJF2_9BACT</name>
<dbReference type="RefSeq" id="WP_089683523.1">
    <property type="nucleotide sequence ID" value="NZ_FNFO01000005.1"/>
</dbReference>
<reference evidence="4 5" key="1">
    <citation type="submission" date="2016-10" db="EMBL/GenBank/DDBJ databases">
        <authorList>
            <person name="de Groot N.N."/>
        </authorList>
    </citation>
    <scope>NUCLEOTIDE SEQUENCE [LARGE SCALE GENOMIC DNA]</scope>
    <source>
        <strain evidence="4 5">DSM 25186</strain>
    </source>
</reference>
<dbReference type="Proteomes" id="UP000198510">
    <property type="component" value="Unassembled WGS sequence"/>
</dbReference>
<dbReference type="CDD" id="cd14657">
    <property type="entry name" value="Imelysin_IrpA-like"/>
    <property type="match status" value="1"/>
</dbReference>
<dbReference type="STRING" id="1075417.SAMN05421823_105325"/>
<sequence length="402" mass="43730">MRKIYLLGALSGALLATSCDNSKDVVEPEDQVTQQQVVNHYAELVYATYVDAHSQAVTLKAKIDALIARPSETTLEAAKQAWLAAREPYGQSEAFRFYGGPIDDEDGPEGQLNAWPLDESYIDYVDGSVNGGGENASVNIIGDEASFPTIDKALIASLNEDGGETNITAGYHALEFLLWGQDVSAGPGGGERSYTDYETGLLCTNGHCDRRGDYLQAATELLLDDLQMLLDQWQPGGAYRTAFTASDAVDSSLEKMLIGMGKLSKGELAGERMFVAWDEKSKEDEHSCFSDNTHRDIVTNEKGIVNVYTGRYVWSDGTVLEGPSLAQLVQQDDSDLHESLMSTMNAAMTATQAIQPPFDQEILTEAGRVRVKNAIDLLREQGDKIAEVSALYGFALDPSDLE</sequence>
<feature type="domain" description="Imelysin-like" evidence="3">
    <location>
        <begin position="46"/>
        <end position="383"/>
    </location>
</feature>
<keyword evidence="5" id="KW-1185">Reference proteome</keyword>
<evidence type="ECO:0000256" key="2">
    <source>
        <dbReference type="ARBA" id="ARBA00022729"/>
    </source>
</evidence>
<dbReference type="Pfam" id="PF09375">
    <property type="entry name" value="Peptidase_M75"/>
    <property type="match status" value="1"/>
</dbReference>
<dbReference type="Gene3D" id="1.20.1420.20">
    <property type="entry name" value="M75 peptidase, HXXE motif"/>
    <property type="match status" value="1"/>
</dbReference>
<evidence type="ECO:0000313" key="5">
    <source>
        <dbReference type="Proteomes" id="UP000198510"/>
    </source>
</evidence>
<evidence type="ECO:0000259" key="3">
    <source>
        <dbReference type="Pfam" id="PF09375"/>
    </source>
</evidence>
<dbReference type="OrthoDB" id="9764688at2"/>
<accession>A0A1G9JJF2</accession>
<protein>
    <submittedName>
        <fullName evidence="4">Putative iron-regulated protein</fullName>
    </submittedName>
</protein>